<dbReference type="AlphaFoldDB" id="F1TF04"/>
<evidence type="ECO:0000313" key="2">
    <source>
        <dbReference type="EMBL" id="EGD46942.1"/>
    </source>
</evidence>
<evidence type="ECO:0000313" key="3">
    <source>
        <dbReference type="Proteomes" id="UP000003860"/>
    </source>
</evidence>
<reference evidence="2" key="2">
    <citation type="submission" date="2011-01" db="EMBL/GenBank/DDBJ databases">
        <title>The Non-contiguous Finished genome of Clostridium papyrosolvens.</title>
        <authorList>
            <person name="Lucas S."/>
            <person name="Copeland A."/>
            <person name="Lapidus A."/>
            <person name="Cheng J.-F."/>
            <person name="Goodwin L."/>
            <person name="Pitluck S."/>
            <person name="Misra M."/>
            <person name="Chertkov O."/>
            <person name="Detter J.C."/>
            <person name="Han C."/>
            <person name="Tapia R."/>
            <person name="Land M."/>
            <person name="Hauser L."/>
            <person name="Kyrpides N."/>
            <person name="Ivanova N."/>
            <person name="Pagani I."/>
            <person name="Mouttaki H."/>
            <person name="He Z."/>
            <person name="Zhou J."/>
            <person name="Hemme C.L."/>
            <person name="Woyke T."/>
        </authorList>
    </citation>
    <scope>NUCLEOTIDE SEQUENCE [LARGE SCALE GENOMIC DNA]</scope>
    <source>
        <strain evidence="2">DSM 2782</strain>
    </source>
</reference>
<dbReference type="InterPro" id="IPR012854">
    <property type="entry name" value="Cu_amine_oxidase-like_N"/>
</dbReference>
<organism evidence="2 3">
    <name type="scientific">Ruminiclostridium papyrosolvens DSM 2782</name>
    <dbReference type="NCBI Taxonomy" id="588581"/>
    <lineage>
        <taxon>Bacteria</taxon>
        <taxon>Bacillati</taxon>
        <taxon>Bacillota</taxon>
        <taxon>Clostridia</taxon>
        <taxon>Eubacteriales</taxon>
        <taxon>Oscillospiraceae</taxon>
        <taxon>Ruminiclostridium</taxon>
    </lineage>
</organism>
<dbReference type="STRING" id="588581.Cpap_1137"/>
<dbReference type="Gene3D" id="1.25.40.10">
    <property type="entry name" value="Tetratricopeptide repeat domain"/>
    <property type="match status" value="2"/>
</dbReference>
<dbReference type="Proteomes" id="UP000003860">
    <property type="component" value="Unassembled WGS sequence"/>
</dbReference>
<keyword evidence="3" id="KW-1185">Reference proteome</keyword>
<reference evidence="2" key="1">
    <citation type="submission" date="2009-07" db="EMBL/GenBank/DDBJ databases">
        <authorList>
            <consortium name="US DOE Joint Genome Institute (JGI-PGF)"/>
            <person name="Lucas S."/>
            <person name="Copeland A."/>
            <person name="Lapidus A."/>
            <person name="Glavina del Rio T."/>
            <person name="Tice H."/>
            <person name="Bruce D."/>
            <person name="Goodwin L."/>
            <person name="Pitluck S."/>
            <person name="Larimer F."/>
            <person name="Land M.L."/>
            <person name="Mouttaki H."/>
            <person name="He Z."/>
            <person name="Zhou J."/>
            <person name="Hemme C.L."/>
        </authorList>
    </citation>
    <scope>NUCLEOTIDE SEQUENCE</scope>
    <source>
        <strain evidence="2">DSM 2782</strain>
    </source>
</reference>
<proteinExistence type="predicted"/>
<dbReference type="eggNOG" id="COG0457">
    <property type="taxonomic scope" value="Bacteria"/>
</dbReference>
<dbReference type="Pfam" id="PF07833">
    <property type="entry name" value="Cu_amine_oxidN1"/>
    <property type="match status" value="1"/>
</dbReference>
<dbReference type="InterPro" id="IPR011990">
    <property type="entry name" value="TPR-like_helical_dom_sf"/>
</dbReference>
<dbReference type="InterPro" id="IPR036582">
    <property type="entry name" value="Mao_N_sf"/>
</dbReference>
<sequence>MLQKRFKIFLFILVIISYPLMRIDIAQCQNNKVEVNEKMNKSIIPKVVNGVTFIPIKNFYETLGWNVFWNAQNNAVTVENNKQKTVFKIGSSTVLVDCCYKIQLEAPVALINNRAYVCSTFITGEFGLKVVWDKGNNTLIVSDGEKEKVETGGKGNVVIVSDGLIVSIYEPYGIDTVQDMISHADMLLYGGNQEEALQRYREIIDNISETQSPKTYAHILSSMGNAFSTLAETKDVKTNLNKAIEFYHKALSIYNNNIVVDCQSLYNNLGLAYANLYKVTYEKTYLLHALDMFDEAAKFEMSDENILCKAAIECNKAKVLIALGNKEAARPLLIDAMGEYENQTKACSIDSSPYKWADLMLKLGNLYLDFSLIDDSEKNLLKAKCIFEEALEVRNLESYPMDYANIHKSLGEVYTYLFNIKSRHDYLVNAIEEYNESIKIYASDTSSVKYAWANYKMGILYMWLGNTEEKTKNRIKAKELFEKAAIVFNKTDYAELNRLLQENITI</sequence>
<comment type="caution">
    <text evidence="2">The sequence shown here is derived from an EMBL/GenBank/DDBJ whole genome shotgun (WGS) entry which is preliminary data.</text>
</comment>
<evidence type="ECO:0000259" key="1">
    <source>
        <dbReference type="Pfam" id="PF07833"/>
    </source>
</evidence>
<dbReference type="Gene3D" id="3.30.457.10">
    <property type="entry name" value="Copper amine oxidase-like, N-terminal domain"/>
    <property type="match status" value="1"/>
</dbReference>
<dbReference type="EMBL" id="ACXX02000010">
    <property type="protein sequence ID" value="EGD46942.1"/>
    <property type="molecule type" value="Genomic_DNA"/>
</dbReference>
<dbReference type="eggNOG" id="COG3858">
    <property type="taxonomic scope" value="Bacteria"/>
</dbReference>
<accession>F1TF04</accession>
<name>F1TF04_9FIRM</name>
<protein>
    <submittedName>
        <fullName evidence="2">Copper amine oxidase-like domain-containing protein</fullName>
    </submittedName>
</protein>
<feature type="domain" description="Copper amine oxidase-like N-terminal" evidence="1">
    <location>
        <begin position="39"/>
        <end position="140"/>
    </location>
</feature>
<dbReference type="SUPFAM" id="SSF55383">
    <property type="entry name" value="Copper amine oxidase, domain N"/>
    <property type="match status" value="1"/>
</dbReference>
<gene>
    <name evidence="2" type="ORF">Cpap_1137</name>
</gene>
<dbReference type="SUPFAM" id="SSF48452">
    <property type="entry name" value="TPR-like"/>
    <property type="match status" value="2"/>
</dbReference>